<evidence type="ECO:0000259" key="2">
    <source>
        <dbReference type="Pfam" id="PF07179"/>
    </source>
</evidence>
<protein>
    <recommendedName>
        <fullName evidence="2">SseB protein N-terminal domain-containing protein</fullName>
    </recommendedName>
</protein>
<dbReference type="EMBL" id="FMJB01000061">
    <property type="protein sequence ID" value="SCM68808.1"/>
    <property type="molecule type" value="Genomic_DNA"/>
</dbReference>
<accession>A0A1M4N484</accession>
<name>A0A1M4N484_9RHOB</name>
<dbReference type="InterPro" id="IPR009839">
    <property type="entry name" value="SseB_N"/>
</dbReference>
<keyword evidence="4" id="KW-1185">Reference proteome</keyword>
<sequence>MTETLLDQAHAAMDAAPENEAARLRFYDVLSGSELFLLLEEESEGETIKPRLFPVDGTEFAVVFDTEARLAQFAEGEAPYAAIPGRVLAEMLNGQGIGLGVNLTVAPSEMLLPPEAISWITDTLSSSPEEGEANIEEFLSPRGLPDSLLVSLDSRLASAAGLARFAYLVGVRYEGGAMGHMLGVVDPVAGAEPSIARAVHAALTFSGIEAGSIDVSFFRASDPMSAALAKVGLRFDLPQPEEKEGPKAPGRDPNNPPKLR</sequence>
<evidence type="ECO:0000256" key="1">
    <source>
        <dbReference type="SAM" id="MobiDB-lite"/>
    </source>
</evidence>
<organism evidence="3 4">
    <name type="scientific">Donghicola eburneus</name>
    <dbReference type="NCBI Taxonomy" id="393278"/>
    <lineage>
        <taxon>Bacteria</taxon>
        <taxon>Pseudomonadati</taxon>
        <taxon>Pseudomonadota</taxon>
        <taxon>Alphaproteobacteria</taxon>
        <taxon>Rhodobacterales</taxon>
        <taxon>Roseobacteraceae</taxon>
        <taxon>Donghicola</taxon>
    </lineage>
</organism>
<dbReference type="AlphaFoldDB" id="A0A1M4N484"/>
<evidence type="ECO:0000313" key="4">
    <source>
        <dbReference type="Proteomes" id="UP000184085"/>
    </source>
</evidence>
<feature type="compositionally biased region" description="Basic and acidic residues" evidence="1">
    <location>
        <begin position="240"/>
        <end position="250"/>
    </location>
</feature>
<dbReference type="RefSeq" id="WP_072707760.1">
    <property type="nucleotide sequence ID" value="NZ_FMJB01000061.1"/>
</dbReference>
<evidence type="ECO:0000313" key="3">
    <source>
        <dbReference type="EMBL" id="SCM68808.1"/>
    </source>
</evidence>
<proteinExistence type="predicted"/>
<feature type="region of interest" description="Disordered" evidence="1">
    <location>
        <begin position="237"/>
        <end position="260"/>
    </location>
</feature>
<gene>
    <name evidence="3" type="ORF">KARMA_3038</name>
</gene>
<feature type="domain" description="SseB protein N-terminal" evidence="2">
    <location>
        <begin position="11"/>
        <end position="119"/>
    </location>
</feature>
<dbReference type="Pfam" id="PF07179">
    <property type="entry name" value="SseB"/>
    <property type="match status" value="1"/>
</dbReference>
<reference evidence="4" key="1">
    <citation type="submission" date="2016-09" db="EMBL/GenBank/DDBJ databases">
        <authorList>
            <person name="Wibberg D."/>
        </authorList>
    </citation>
    <scope>NUCLEOTIDE SEQUENCE [LARGE SCALE GENOMIC DNA]</scope>
</reference>
<dbReference type="Proteomes" id="UP000184085">
    <property type="component" value="Unassembled WGS sequence"/>
</dbReference>